<proteinExistence type="predicted"/>
<dbReference type="Proteomes" id="UP000622552">
    <property type="component" value="Unassembled WGS sequence"/>
</dbReference>
<keyword evidence="2" id="KW-1185">Reference proteome</keyword>
<evidence type="ECO:0000313" key="2">
    <source>
        <dbReference type="Proteomes" id="UP000622552"/>
    </source>
</evidence>
<name>A0A8J7GHY2_9ACTN</name>
<comment type="caution">
    <text evidence="1">The sequence shown here is derived from an EMBL/GenBank/DDBJ whole genome shotgun (WGS) entry which is preliminary data.</text>
</comment>
<organism evidence="1 2">
    <name type="scientific">Longispora fulva</name>
    <dbReference type="NCBI Taxonomy" id="619741"/>
    <lineage>
        <taxon>Bacteria</taxon>
        <taxon>Bacillati</taxon>
        <taxon>Actinomycetota</taxon>
        <taxon>Actinomycetes</taxon>
        <taxon>Micromonosporales</taxon>
        <taxon>Micromonosporaceae</taxon>
        <taxon>Longispora</taxon>
    </lineage>
</organism>
<gene>
    <name evidence="1" type="ORF">IW245_004039</name>
</gene>
<dbReference type="RefSeq" id="WP_197004664.1">
    <property type="nucleotide sequence ID" value="NZ_BONS01000017.1"/>
</dbReference>
<accession>A0A8J7GHY2</accession>
<protein>
    <submittedName>
        <fullName evidence="1">Uncharacterized protein</fullName>
    </submittedName>
</protein>
<sequence>MNLDPQIVIHAVEQIKDAGDTVFRMFLEEITQAVGSVDVGTLGVHDGGCLPD</sequence>
<evidence type="ECO:0000313" key="1">
    <source>
        <dbReference type="EMBL" id="MBG6137845.1"/>
    </source>
</evidence>
<reference evidence="1" key="1">
    <citation type="submission" date="2020-11" db="EMBL/GenBank/DDBJ databases">
        <title>Sequencing the genomes of 1000 actinobacteria strains.</title>
        <authorList>
            <person name="Klenk H.-P."/>
        </authorList>
    </citation>
    <scope>NUCLEOTIDE SEQUENCE</scope>
    <source>
        <strain evidence="1">DSM 45356</strain>
    </source>
</reference>
<dbReference type="EMBL" id="JADOUF010000001">
    <property type="protein sequence ID" value="MBG6137845.1"/>
    <property type="molecule type" value="Genomic_DNA"/>
</dbReference>
<dbReference type="AlphaFoldDB" id="A0A8J7GHY2"/>